<name>A0A1J5PNA5_9ZZZZ</name>
<proteinExistence type="predicted"/>
<dbReference type="AlphaFoldDB" id="A0A1J5PNA5"/>
<organism evidence="1">
    <name type="scientific">mine drainage metagenome</name>
    <dbReference type="NCBI Taxonomy" id="410659"/>
    <lineage>
        <taxon>unclassified sequences</taxon>
        <taxon>metagenomes</taxon>
        <taxon>ecological metagenomes</taxon>
    </lineage>
</organism>
<reference evidence="1" key="1">
    <citation type="submission" date="2016-10" db="EMBL/GenBank/DDBJ databases">
        <title>Sequence of Gallionella enrichment culture.</title>
        <authorList>
            <person name="Poehlein A."/>
            <person name="Muehling M."/>
            <person name="Daniel R."/>
        </authorList>
    </citation>
    <scope>NUCLEOTIDE SEQUENCE</scope>
</reference>
<dbReference type="EMBL" id="MLJW01006373">
    <property type="protein sequence ID" value="OIQ66771.1"/>
    <property type="molecule type" value="Genomic_DNA"/>
</dbReference>
<sequence>MIKTNFSYELEYSLKYCSGVFLVIALKDLLKFDKL</sequence>
<evidence type="ECO:0000313" key="1">
    <source>
        <dbReference type="EMBL" id="OIQ66771.1"/>
    </source>
</evidence>
<comment type="caution">
    <text evidence="1">The sequence shown here is derived from an EMBL/GenBank/DDBJ whole genome shotgun (WGS) entry which is preliminary data.</text>
</comment>
<protein>
    <submittedName>
        <fullName evidence="1">Uncharacterized protein</fullName>
    </submittedName>
</protein>
<gene>
    <name evidence="1" type="ORF">GALL_516570</name>
</gene>
<accession>A0A1J5PNA5</accession>